<gene>
    <name evidence="1" type="ORF">S03H2_50519</name>
</gene>
<protein>
    <submittedName>
        <fullName evidence="1">Uncharacterized protein</fullName>
    </submittedName>
</protein>
<name>X1H729_9ZZZZ</name>
<feature type="non-terminal residue" evidence="1">
    <location>
        <position position="1"/>
    </location>
</feature>
<reference evidence="1" key="1">
    <citation type="journal article" date="2014" name="Front. Microbiol.">
        <title>High frequency of phylogenetically diverse reductive dehalogenase-homologous genes in deep subseafloor sedimentary metagenomes.</title>
        <authorList>
            <person name="Kawai M."/>
            <person name="Futagami T."/>
            <person name="Toyoda A."/>
            <person name="Takaki Y."/>
            <person name="Nishi S."/>
            <person name="Hori S."/>
            <person name="Arai W."/>
            <person name="Tsubouchi T."/>
            <person name="Morono Y."/>
            <person name="Uchiyama I."/>
            <person name="Ito T."/>
            <person name="Fujiyama A."/>
            <person name="Inagaki F."/>
            <person name="Takami H."/>
        </authorList>
    </citation>
    <scope>NUCLEOTIDE SEQUENCE</scope>
    <source>
        <strain evidence="1">Expedition CK06-06</strain>
    </source>
</reference>
<dbReference type="EMBL" id="BARU01031994">
    <property type="protein sequence ID" value="GAH65966.1"/>
    <property type="molecule type" value="Genomic_DNA"/>
</dbReference>
<dbReference type="AlphaFoldDB" id="X1H729"/>
<organism evidence="1">
    <name type="scientific">marine sediment metagenome</name>
    <dbReference type="NCBI Taxonomy" id="412755"/>
    <lineage>
        <taxon>unclassified sequences</taxon>
        <taxon>metagenomes</taxon>
        <taxon>ecological metagenomes</taxon>
    </lineage>
</organism>
<comment type="caution">
    <text evidence="1">The sequence shown here is derived from an EMBL/GenBank/DDBJ whole genome shotgun (WGS) entry which is preliminary data.</text>
</comment>
<accession>X1H729</accession>
<evidence type="ECO:0000313" key="1">
    <source>
        <dbReference type="EMBL" id="GAH65966.1"/>
    </source>
</evidence>
<sequence length="80" mass="9362">SKKEKLKILLIEISKMMKKNNVKWSWLIIPKEGEFNQRIIKWVEKNDLSNIGIALVNLNTKNILTNNSVIGRKIKTILKF</sequence>
<proteinExistence type="predicted"/>